<dbReference type="InterPro" id="IPR031981">
    <property type="entry name" value="MIEAP_C"/>
</dbReference>
<gene>
    <name evidence="15" type="ORF">FSP39_012177</name>
</gene>
<feature type="region of interest" description="Disordered" evidence="13">
    <location>
        <begin position="513"/>
        <end position="567"/>
    </location>
</feature>
<feature type="compositionally biased region" description="Polar residues" evidence="13">
    <location>
        <begin position="544"/>
        <end position="566"/>
    </location>
</feature>
<comment type="subcellular location">
    <subcellularLocation>
        <location evidence="3">Cytoplasm</location>
    </subcellularLocation>
    <subcellularLocation>
        <location evidence="2">Mitochondrion matrix</location>
    </subcellularLocation>
    <subcellularLocation>
        <location evidence="1">Mitochondrion outer membrane</location>
    </subcellularLocation>
</comment>
<evidence type="ECO:0000256" key="9">
    <source>
        <dbReference type="ARBA" id="ARBA00023121"/>
    </source>
</evidence>
<evidence type="ECO:0000256" key="5">
    <source>
        <dbReference type="ARBA" id="ARBA00019863"/>
    </source>
</evidence>
<evidence type="ECO:0000256" key="8">
    <source>
        <dbReference type="ARBA" id="ARBA00023054"/>
    </source>
</evidence>
<dbReference type="PANTHER" id="PTHR21771:SF1">
    <property type="entry name" value="MITOCHONDRIA-EATING PROTEIN"/>
    <property type="match status" value="1"/>
</dbReference>
<name>A0AA88YMH2_PINIB</name>
<dbReference type="EMBL" id="VSWD01000006">
    <property type="protein sequence ID" value="KAK3099940.1"/>
    <property type="molecule type" value="Genomic_DNA"/>
</dbReference>
<dbReference type="PANTHER" id="PTHR21771">
    <property type="entry name" value="MITOCHONDRIA-EATING PROTEIN-RELATED"/>
    <property type="match status" value="1"/>
</dbReference>
<evidence type="ECO:0000313" key="16">
    <source>
        <dbReference type="Proteomes" id="UP001186944"/>
    </source>
</evidence>
<evidence type="ECO:0000256" key="13">
    <source>
        <dbReference type="SAM" id="MobiDB-lite"/>
    </source>
</evidence>
<keyword evidence="11" id="KW-0472">Membrane</keyword>
<reference evidence="15" key="1">
    <citation type="submission" date="2019-08" db="EMBL/GenBank/DDBJ databases">
        <title>The improved chromosome-level genome for the pearl oyster Pinctada fucata martensii using PacBio sequencing and Hi-C.</title>
        <authorList>
            <person name="Zheng Z."/>
        </authorList>
    </citation>
    <scope>NUCLEOTIDE SEQUENCE</scope>
    <source>
        <strain evidence="15">ZZ-2019</strain>
        <tissue evidence="15">Adductor muscle</tissue>
    </source>
</reference>
<organism evidence="15 16">
    <name type="scientific">Pinctada imbricata</name>
    <name type="common">Atlantic pearl-oyster</name>
    <name type="synonym">Pinctada martensii</name>
    <dbReference type="NCBI Taxonomy" id="66713"/>
    <lineage>
        <taxon>Eukaryota</taxon>
        <taxon>Metazoa</taxon>
        <taxon>Spiralia</taxon>
        <taxon>Lophotrochozoa</taxon>
        <taxon>Mollusca</taxon>
        <taxon>Bivalvia</taxon>
        <taxon>Autobranchia</taxon>
        <taxon>Pteriomorphia</taxon>
        <taxon>Pterioida</taxon>
        <taxon>Pterioidea</taxon>
        <taxon>Pteriidae</taxon>
        <taxon>Pinctada</taxon>
    </lineage>
</organism>
<protein>
    <recommendedName>
        <fullName evidence="5">Mitochondria-eating protein</fullName>
    </recommendedName>
    <alternativeName>
        <fullName evidence="12">Spermatogenesis-associated protein 18</fullName>
    </alternativeName>
</protein>
<sequence length="653" mass="74845">MMSSYGRYSKSVYPYDTTRSQTYNSSNPLYGIETRRTPSPSLYPSSERWRKTDHKYDTATKHDDLASNTTSTGASGLSTRQEDPSRTRLGGKSESDFSRSLYTKTTATKEGSTDPRSNVRKVLDLVSLIRDVDLEKAMYEYRTMKESSDPSGLTKEDEYQRTSDDTVLSKHPSIPDTSRVEAERDALKMEVEELHKKMTEMTAKMEEVSMKRNQESESENKEIQKLKKQIEESEKRKMTTLEEWKKVLEDYDMKELNMKAEMDALKKQTDKLNSKIRLLERERDVAQREKTDALTRLSKEMGTKLNQKNANIADLSDTNRPTRLAEKYNELYDNEWTDAIEILSSIEEDSAIKILLNIIQTAYQFCEKVADEQLQSLQNQICNPIVKRKEAWTSTSKTLDNTGVSNDLTKILGECRKTMGTDVVDELYREFLAWKSTGKHAMKVEDYSKKCLGLCWLMVIQDPAVVLGKPALSGDPMDLNLYKEYTKTGTSVSFTVWVPLFLYKDGPLLCKGVAQPTPVKTPRRAKTAVDRKSKETTADRPGSRTKSFATSHDQESSDSGLSSTADTQKEVDDMFAIGQRDLGSTYRADMHISHRPYSTETHSQPSRGHNLPRMTYYRNKQYVEYDGRYYTLEDWNELEQRVIRMSETGQSDV</sequence>
<feature type="compositionally biased region" description="Basic and acidic residues" evidence="13">
    <location>
        <begin position="47"/>
        <end position="65"/>
    </location>
</feature>
<evidence type="ECO:0000259" key="14">
    <source>
        <dbReference type="Pfam" id="PF16026"/>
    </source>
</evidence>
<keyword evidence="16" id="KW-1185">Reference proteome</keyword>
<evidence type="ECO:0000313" key="15">
    <source>
        <dbReference type="EMBL" id="KAK3099940.1"/>
    </source>
</evidence>
<dbReference type="GO" id="GO:0005741">
    <property type="term" value="C:mitochondrial outer membrane"/>
    <property type="evidence" value="ECO:0007669"/>
    <property type="project" value="UniProtKB-SubCell"/>
</dbReference>
<feature type="compositionally biased region" description="Basic and acidic residues" evidence="13">
    <location>
        <begin position="527"/>
        <end position="542"/>
    </location>
</feature>
<feature type="region of interest" description="Disordered" evidence="13">
    <location>
        <begin position="143"/>
        <end position="182"/>
    </location>
</feature>
<evidence type="ECO:0000256" key="3">
    <source>
        <dbReference type="ARBA" id="ARBA00004496"/>
    </source>
</evidence>
<dbReference type="GO" id="GO:0035694">
    <property type="term" value="P:mitochondrial protein catabolic process"/>
    <property type="evidence" value="ECO:0007669"/>
    <property type="project" value="InterPro"/>
</dbReference>
<dbReference type="GO" id="GO:0035695">
    <property type="term" value="P:mitophagy by internal vacuole formation"/>
    <property type="evidence" value="ECO:0007669"/>
    <property type="project" value="TreeGrafter"/>
</dbReference>
<feature type="region of interest" description="Disordered" evidence="13">
    <location>
        <begin position="1"/>
        <end position="115"/>
    </location>
</feature>
<evidence type="ECO:0000256" key="11">
    <source>
        <dbReference type="ARBA" id="ARBA00023136"/>
    </source>
</evidence>
<dbReference type="Proteomes" id="UP001186944">
    <property type="component" value="Unassembled WGS sequence"/>
</dbReference>
<dbReference type="InterPro" id="IPR026169">
    <property type="entry name" value="MIEAP"/>
</dbReference>
<feature type="compositionally biased region" description="Polar residues" evidence="13">
    <location>
        <begin position="17"/>
        <end position="28"/>
    </location>
</feature>
<feature type="compositionally biased region" description="Polar residues" evidence="13">
    <location>
        <begin position="66"/>
        <end position="79"/>
    </location>
</feature>
<feature type="compositionally biased region" description="Basic and acidic residues" evidence="13">
    <location>
        <begin position="80"/>
        <end position="97"/>
    </location>
</feature>
<proteinExistence type="inferred from homology"/>
<evidence type="ECO:0000256" key="6">
    <source>
        <dbReference type="ARBA" id="ARBA00022490"/>
    </source>
</evidence>
<evidence type="ECO:0000256" key="7">
    <source>
        <dbReference type="ARBA" id="ARBA00022787"/>
    </source>
</evidence>
<feature type="domain" description="Mitochondria-eating protein C-terminal" evidence="14">
    <location>
        <begin position="320"/>
        <end position="515"/>
    </location>
</feature>
<keyword evidence="10" id="KW-0496">Mitochondrion</keyword>
<comment type="similarity">
    <text evidence="4">Belongs to the MIEAP family.</text>
</comment>
<comment type="caution">
    <text evidence="15">The sequence shown here is derived from an EMBL/GenBank/DDBJ whole genome shotgun (WGS) entry which is preliminary data.</text>
</comment>
<keyword evidence="8" id="KW-0175">Coiled coil</keyword>
<evidence type="ECO:0000256" key="4">
    <source>
        <dbReference type="ARBA" id="ARBA00008233"/>
    </source>
</evidence>
<feature type="compositionally biased region" description="Polar residues" evidence="13">
    <location>
        <begin position="98"/>
        <end position="115"/>
    </location>
</feature>
<dbReference type="GO" id="GO:0005759">
    <property type="term" value="C:mitochondrial matrix"/>
    <property type="evidence" value="ECO:0007669"/>
    <property type="project" value="UniProtKB-SubCell"/>
</dbReference>
<dbReference type="Pfam" id="PF16026">
    <property type="entry name" value="MIEAP"/>
    <property type="match status" value="1"/>
</dbReference>
<evidence type="ECO:0000256" key="10">
    <source>
        <dbReference type="ARBA" id="ARBA00023128"/>
    </source>
</evidence>
<dbReference type="GO" id="GO:0008289">
    <property type="term" value="F:lipid binding"/>
    <property type="evidence" value="ECO:0007669"/>
    <property type="project" value="UniProtKB-KW"/>
</dbReference>
<accession>A0AA88YMH2</accession>
<evidence type="ECO:0000256" key="12">
    <source>
        <dbReference type="ARBA" id="ARBA00032687"/>
    </source>
</evidence>
<keyword evidence="7" id="KW-1000">Mitochondrion outer membrane</keyword>
<keyword evidence="6" id="KW-0963">Cytoplasm</keyword>
<evidence type="ECO:0000256" key="2">
    <source>
        <dbReference type="ARBA" id="ARBA00004305"/>
    </source>
</evidence>
<dbReference type="AlphaFoldDB" id="A0AA88YMH2"/>
<feature type="compositionally biased region" description="Basic and acidic residues" evidence="13">
    <location>
        <begin position="143"/>
        <end position="168"/>
    </location>
</feature>
<keyword evidence="9" id="KW-0446">Lipid-binding</keyword>
<evidence type="ECO:0000256" key="1">
    <source>
        <dbReference type="ARBA" id="ARBA00004294"/>
    </source>
</evidence>